<dbReference type="HOGENOM" id="CLU_031618_1_3_2"/>
<protein>
    <recommendedName>
        <fullName evidence="2">Sulfurtransferase</fullName>
    </recommendedName>
</protein>
<dbReference type="PANTHER" id="PTHR43855">
    <property type="entry name" value="THIOSULFATE SULFURTRANSFERASE"/>
    <property type="match status" value="1"/>
</dbReference>
<dbReference type="SMART" id="SM00450">
    <property type="entry name" value="RHOD"/>
    <property type="match status" value="2"/>
</dbReference>
<reference key="2">
    <citation type="submission" date="2011-03" db="EMBL/GenBank/DDBJ databases">
        <title>Complete genome sequence of the thermoacidophilic crenarchaeon Thermoproteus uzoniensis 768-20.</title>
        <authorList>
            <person name="Mardanov A.V."/>
            <person name="Gumerov V.M."/>
            <person name="Beletsky A.V."/>
            <person name="Prokofeva M.I."/>
            <person name="Bonch-Osmolovskaya E.A."/>
            <person name="Ravin N.V."/>
            <person name="Skryabin K.G."/>
        </authorList>
    </citation>
    <scope>NUCLEOTIDE SEQUENCE</scope>
    <source>
        <strain>768-20</strain>
    </source>
</reference>
<keyword evidence="2" id="KW-0808">Transferase</keyword>
<feature type="domain" description="Rhodanese" evidence="3">
    <location>
        <begin position="16"/>
        <end position="123"/>
    </location>
</feature>
<dbReference type="InterPro" id="IPR051126">
    <property type="entry name" value="Thiosulfate_sulfurtransferase"/>
</dbReference>
<evidence type="ECO:0000259" key="3">
    <source>
        <dbReference type="PROSITE" id="PS50206"/>
    </source>
</evidence>
<evidence type="ECO:0000313" key="4">
    <source>
        <dbReference type="EMBL" id="AEA12514.1"/>
    </source>
</evidence>
<keyword evidence="1" id="KW-0677">Repeat</keyword>
<dbReference type="GO" id="GO:0004792">
    <property type="term" value="F:thiosulfate-cyanide sulfurtransferase activity"/>
    <property type="evidence" value="ECO:0007669"/>
    <property type="project" value="InterPro"/>
</dbReference>
<name>F2L6B8_THEU7</name>
<dbReference type="InterPro" id="IPR036873">
    <property type="entry name" value="Rhodanese-like_dom_sf"/>
</dbReference>
<evidence type="ECO:0000256" key="1">
    <source>
        <dbReference type="ARBA" id="ARBA00022737"/>
    </source>
</evidence>
<feature type="domain" description="Rhodanese" evidence="3">
    <location>
        <begin position="159"/>
        <end position="280"/>
    </location>
</feature>
<dbReference type="Proteomes" id="UP000008138">
    <property type="component" value="Chromosome"/>
</dbReference>
<dbReference type="PROSITE" id="PS00683">
    <property type="entry name" value="RHODANESE_2"/>
    <property type="match status" value="1"/>
</dbReference>
<gene>
    <name evidence="4" type="ordered locus">TUZN_1033</name>
</gene>
<sequence>MSEAVVETEWVQQNLNNPKVRIVEVDYDPATAYEQWHVPNAVLIAWKELRHPVRRDFLEPSDFERLMSERGISNDHTVVLYGDYNNWFAAYAFWLFQAYGHEDVRLMNGGRTAWAKEGRPTTKDRPTFPKTQYKVRRVDWGSRRAYLWEVLNKVVHGEVGKNVLLVDVRSPPEYKGEITAPPEYANEQTQVGGHIPGAISIPWAQAVDQQTGKFKPVEELRRIYEGAGITPDKEVITYCRIGERAAHTWFVLKYLLKYPAVRVYDGSWAEWGNLVGAPVKKGDQP</sequence>
<dbReference type="InterPro" id="IPR001307">
    <property type="entry name" value="Thiosulphate_STrfase_CS"/>
</dbReference>
<dbReference type="SUPFAM" id="SSF52821">
    <property type="entry name" value="Rhodanese/Cell cycle control phosphatase"/>
    <property type="match status" value="2"/>
</dbReference>
<dbReference type="RefSeq" id="WP_013679850.1">
    <property type="nucleotide sequence ID" value="NC_015315.1"/>
</dbReference>
<dbReference type="STRING" id="999630.TUZN_1033"/>
<reference evidence="4 5" key="1">
    <citation type="journal article" date="2011" name="J. Bacteriol.">
        <title>Complete genome sequence of the thermoacidophilic crenarchaeon Thermoproteus uzoniensis 768-20.</title>
        <authorList>
            <person name="Mardanov A.V."/>
            <person name="Gumerov V.M."/>
            <person name="Beletsky A.V."/>
            <person name="Prokofeva M.I."/>
            <person name="Bonch-Osmolovskaya E.A."/>
            <person name="Ravin N.V."/>
            <person name="Skryabin K.G."/>
        </authorList>
    </citation>
    <scope>NUCLEOTIDE SEQUENCE [LARGE SCALE GENOMIC DNA]</scope>
    <source>
        <strain evidence="4 5">768-20</strain>
    </source>
</reference>
<dbReference type="GeneID" id="10360563"/>
<keyword evidence="5" id="KW-1185">Reference proteome</keyword>
<dbReference type="EMBL" id="CP002590">
    <property type="protein sequence ID" value="AEA12514.1"/>
    <property type="molecule type" value="Genomic_DNA"/>
</dbReference>
<dbReference type="PROSITE" id="PS50206">
    <property type="entry name" value="RHODANESE_3"/>
    <property type="match status" value="2"/>
</dbReference>
<evidence type="ECO:0000313" key="5">
    <source>
        <dbReference type="Proteomes" id="UP000008138"/>
    </source>
</evidence>
<dbReference type="OrthoDB" id="10492at2157"/>
<dbReference type="InterPro" id="IPR001763">
    <property type="entry name" value="Rhodanese-like_dom"/>
</dbReference>
<accession>F2L6B8</accession>
<evidence type="ECO:0000256" key="2">
    <source>
        <dbReference type="RuleBase" id="RU000507"/>
    </source>
</evidence>
<dbReference type="CDD" id="cd01448">
    <property type="entry name" value="TST_Repeat_1"/>
    <property type="match status" value="1"/>
</dbReference>
<dbReference type="PANTHER" id="PTHR43855:SF1">
    <property type="entry name" value="THIOSULFATE SULFURTRANSFERASE"/>
    <property type="match status" value="1"/>
</dbReference>
<dbReference type="Gene3D" id="3.40.250.10">
    <property type="entry name" value="Rhodanese-like domain"/>
    <property type="match status" value="2"/>
</dbReference>
<dbReference type="CDD" id="cd01449">
    <property type="entry name" value="TST_Repeat_2"/>
    <property type="match status" value="1"/>
</dbReference>
<dbReference type="AlphaFoldDB" id="F2L6B8"/>
<dbReference type="Pfam" id="PF00581">
    <property type="entry name" value="Rhodanese"/>
    <property type="match status" value="2"/>
</dbReference>
<proteinExistence type="predicted"/>
<organism evidence="4 5">
    <name type="scientific">Thermoproteus uzoniensis (strain 768-20)</name>
    <dbReference type="NCBI Taxonomy" id="999630"/>
    <lineage>
        <taxon>Archaea</taxon>
        <taxon>Thermoproteota</taxon>
        <taxon>Thermoprotei</taxon>
        <taxon>Thermoproteales</taxon>
        <taxon>Thermoproteaceae</taxon>
        <taxon>Thermoproteus</taxon>
    </lineage>
</organism>
<dbReference type="eggNOG" id="arCOG02019">
    <property type="taxonomic scope" value="Archaea"/>
</dbReference>
<dbReference type="KEGG" id="tuz:TUZN_1033"/>